<evidence type="ECO:0000256" key="1">
    <source>
        <dbReference type="ARBA" id="ARBA00008725"/>
    </source>
</evidence>
<evidence type="ECO:0000259" key="3">
    <source>
        <dbReference type="Pfam" id="PF12849"/>
    </source>
</evidence>
<sequence>MDKQFKIKAVVSAILFAGLASTASAVTFTVGGATLPQPLYEAEYLDPVNSTHTWHYGGVGSGGGRTGFLTNNAVSVQGTAGQTVQFGASDAAMTSTEYNNYISSAGLGNLGSSAGNGRMIQIPMVATPVLVYAKSASVTSTNLATLAKSQLCGVMSGRLTQWNQISSTLPSTPITVIVRQESSGTTTLLTQHLAAVCTAAETTRADNTVVTFSGNGTFRNNFPGNTLPANFVQVEGSGGVQSALNSTPEAIAYLSPDPDYTPGAGTYALRLRNANDGVSYAPAEANINTALAASLIPPTGTLVTDPAAAGYSATDNPGNPLNWVKLVSNPSAGYPIVGTTNLLLSQCYSDARTPGQPTATESALRAYLDNHFANATRIRDHAFVPLPSTLVSAIRGAFTVGNTNGGQLLIGAATAYCSSVAGR</sequence>
<dbReference type="Gene3D" id="3.40.190.10">
    <property type="entry name" value="Periplasmic binding protein-like II"/>
    <property type="match status" value="2"/>
</dbReference>
<dbReference type="InterPro" id="IPR024370">
    <property type="entry name" value="PBP_domain"/>
</dbReference>
<dbReference type="AlphaFoldDB" id="A0A157QK68"/>
<evidence type="ECO:0000313" key="4">
    <source>
        <dbReference type="EMBL" id="SAI46335.1"/>
    </source>
</evidence>
<feature type="signal peptide" evidence="2">
    <location>
        <begin position="1"/>
        <end position="25"/>
    </location>
</feature>
<dbReference type="Proteomes" id="UP000077037">
    <property type="component" value="Unassembled WGS sequence"/>
</dbReference>
<keyword evidence="4" id="KW-0378">Hydrolase</keyword>
<feature type="chain" id="PRO_5007615290" evidence="2">
    <location>
        <begin position="26"/>
        <end position="423"/>
    </location>
</feature>
<dbReference type="PANTHER" id="PTHR42996:SF1">
    <property type="entry name" value="PHOSPHATE-BINDING PROTEIN PSTS"/>
    <property type="match status" value="1"/>
</dbReference>
<dbReference type="PANTHER" id="PTHR42996">
    <property type="entry name" value="PHOSPHATE-BINDING PROTEIN PSTS"/>
    <property type="match status" value="1"/>
</dbReference>
<evidence type="ECO:0000313" key="5">
    <source>
        <dbReference type="Proteomes" id="UP000077037"/>
    </source>
</evidence>
<gene>
    <name evidence="4" type="primary">phoS_2</name>
    <name evidence="4" type="ORF">SAMEA1982600_03674</name>
</gene>
<proteinExistence type="inferred from homology"/>
<dbReference type="Pfam" id="PF12849">
    <property type="entry name" value="PBP_like_2"/>
    <property type="match status" value="1"/>
</dbReference>
<reference evidence="4 5" key="1">
    <citation type="submission" date="2016-03" db="EMBL/GenBank/DDBJ databases">
        <authorList>
            <consortium name="Pathogen Informatics"/>
        </authorList>
    </citation>
    <scope>NUCLEOTIDE SEQUENCE [LARGE SCALE GENOMIC DNA]</scope>
    <source>
        <strain evidence="4 5">NCTC13364</strain>
    </source>
</reference>
<dbReference type="EC" id="3.1.3.1" evidence="4"/>
<dbReference type="GO" id="GO:0004035">
    <property type="term" value="F:alkaline phosphatase activity"/>
    <property type="evidence" value="ECO:0007669"/>
    <property type="project" value="UniProtKB-EC"/>
</dbReference>
<dbReference type="EMBL" id="FKBS01000025">
    <property type="protein sequence ID" value="SAI46335.1"/>
    <property type="molecule type" value="Genomic_DNA"/>
</dbReference>
<dbReference type="InterPro" id="IPR050962">
    <property type="entry name" value="Phosphate-bind_PstS"/>
</dbReference>
<evidence type="ECO:0000256" key="2">
    <source>
        <dbReference type="SAM" id="SignalP"/>
    </source>
</evidence>
<accession>A0A157QK68</accession>
<comment type="similarity">
    <text evidence="1">Belongs to the PstS family.</text>
</comment>
<name>A0A157QK68_9BORD</name>
<dbReference type="SUPFAM" id="SSF53850">
    <property type="entry name" value="Periplasmic binding protein-like II"/>
    <property type="match status" value="1"/>
</dbReference>
<dbReference type="RefSeq" id="WP_066416610.1">
    <property type="nucleotide sequence ID" value="NZ_FKBS01000025.1"/>
</dbReference>
<organism evidence="4 5">
    <name type="scientific">Bordetella ansorpii</name>
    <dbReference type="NCBI Taxonomy" id="288768"/>
    <lineage>
        <taxon>Bacteria</taxon>
        <taxon>Pseudomonadati</taxon>
        <taxon>Pseudomonadota</taxon>
        <taxon>Betaproteobacteria</taxon>
        <taxon>Burkholderiales</taxon>
        <taxon>Alcaligenaceae</taxon>
        <taxon>Bordetella</taxon>
    </lineage>
</organism>
<feature type="domain" description="PBP" evidence="3">
    <location>
        <begin position="23"/>
        <end position="283"/>
    </location>
</feature>
<keyword evidence="2" id="KW-0732">Signal</keyword>
<protein>
    <submittedName>
        <fullName evidence="4">Phosphate ABC transporter phosphate-binding periplasmic protein</fullName>
        <ecNumber evidence="4">3.1.3.1</ecNumber>
    </submittedName>
</protein>